<protein>
    <recommendedName>
        <fullName evidence="4">EF-hand domain-containing protein</fullName>
    </recommendedName>
</protein>
<feature type="compositionally biased region" description="Acidic residues" evidence="1">
    <location>
        <begin position="62"/>
        <end position="74"/>
    </location>
</feature>
<gene>
    <name evidence="2" type="ORF">RDB_LOCUS162566</name>
</gene>
<evidence type="ECO:0000256" key="1">
    <source>
        <dbReference type="SAM" id="MobiDB-lite"/>
    </source>
</evidence>
<dbReference type="AlphaFoldDB" id="A0A8H3HFW2"/>
<dbReference type="EMBL" id="CAJMXA010003933">
    <property type="protein sequence ID" value="CAE6527547.1"/>
    <property type="molecule type" value="Genomic_DNA"/>
</dbReference>
<sequence length="380" mass="42099">MSDSADDEFATLKPSLRRAIDTAFLKLSRQARGEHGTQPPQKRPRLEDPESDEEGGGFVKDDQDEREESEEEQDGIPLSMIPKGLQMLDLPPDDEDVLSVFRNASTGWEHRPGIPRRQRSGSDDEEVMDKDAGLSVSQEDWRAVCAVLLGQKEDGDDVEEGRPTKKQKKSTRSQDKGQEQPERRVTRGQARAAAKQVESPKKQIEAQDEDEGGGFLVEDGGFIPGSDDEQGGFIPASDEELGDAQDESDSDRYSDNDVSSVSEFGAPTQPKSARLHKEDLDLDLDIDDNWENDLPRSLTVRQLQEAKFAFALFFPGVDEKDPSLNTKRLGLKEVQEAAKTLKENLSSNDTKEMLGMFSSAPDGSIGLEEFGRMAVMARLI</sequence>
<feature type="compositionally biased region" description="Basic and acidic residues" evidence="1">
    <location>
        <begin position="172"/>
        <end position="185"/>
    </location>
</feature>
<feature type="region of interest" description="Disordered" evidence="1">
    <location>
        <begin position="27"/>
        <end position="136"/>
    </location>
</feature>
<feature type="region of interest" description="Disordered" evidence="1">
    <location>
        <begin position="150"/>
        <end position="273"/>
    </location>
</feature>
<organism evidence="2 3">
    <name type="scientific">Rhizoctonia solani</name>
    <dbReference type="NCBI Taxonomy" id="456999"/>
    <lineage>
        <taxon>Eukaryota</taxon>
        <taxon>Fungi</taxon>
        <taxon>Dikarya</taxon>
        <taxon>Basidiomycota</taxon>
        <taxon>Agaricomycotina</taxon>
        <taxon>Agaricomycetes</taxon>
        <taxon>Cantharellales</taxon>
        <taxon>Ceratobasidiaceae</taxon>
        <taxon>Rhizoctonia</taxon>
    </lineage>
</organism>
<dbReference type="Proteomes" id="UP000663853">
    <property type="component" value="Unassembled WGS sequence"/>
</dbReference>
<evidence type="ECO:0008006" key="4">
    <source>
        <dbReference type="Google" id="ProtNLM"/>
    </source>
</evidence>
<accession>A0A8H3HFW2</accession>
<reference evidence="2" key="1">
    <citation type="submission" date="2021-01" db="EMBL/GenBank/DDBJ databases">
        <authorList>
            <person name="Kaushik A."/>
        </authorList>
    </citation>
    <scope>NUCLEOTIDE SEQUENCE</scope>
    <source>
        <strain evidence="2">AG6-10EEA</strain>
    </source>
</reference>
<evidence type="ECO:0000313" key="3">
    <source>
        <dbReference type="Proteomes" id="UP000663853"/>
    </source>
</evidence>
<name>A0A8H3HFW2_9AGAM</name>
<comment type="caution">
    <text evidence="2">The sequence shown here is derived from an EMBL/GenBank/DDBJ whole genome shotgun (WGS) entry which is preliminary data.</text>
</comment>
<feature type="compositionally biased region" description="Acidic residues" evidence="1">
    <location>
        <begin position="237"/>
        <end position="249"/>
    </location>
</feature>
<evidence type="ECO:0000313" key="2">
    <source>
        <dbReference type="EMBL" id="CAE6527547.1"/>
    </source>
</evidence>
<dbReference type="SUPFAM" id="SSF47473">
    <property type="entry name" value="EF-hand"/>
    <property type="match status" value="1"/>
</dbReference>
<dbReference type="InterPro" id="IPR011992">
    <property type="entry name" value="EF-hand-dom_pair"/>
</dbReference>
<dbReference type="Gene3D" id="1.10.238.10">
    <property type="entry name" value="EF-hand"/>
    <property type="match status" value="1"/>
</dbReference>
<proteinExistence type="predicted"/>